<proteinExistence type="predicted"/>
<dbReference type="Pfam" id="PF03966">
    <property type="entry name" value="Trm112p"/>
    <property type="match status" value="1"/>
</dbReference>
<protein>
    <submittedName>
        <fullName evidence="1">Trm112 family protein</fullName>
    </submittedName>
</protein>
<dbReference type="EMBL" id="SMDR01000002">
    <property type="protein sequence ID" value="TNJ33604.1"/>
    <property type="molecule type" value="Genomic_DNA"/>
</dbReference>
<dbReference type="OrthoDB" id="9812205at2"/>
<dbReference type="InterPro" id="IPR005651">
    <property type="entry name" value="Trm112-like"/>
</dbReference>
<evidence type="ECO:0000313" key="1">
    <source>
        <dbReference type="EMBL" id="TNJ33604.1"/>
    </source>
</evidence>
<reference evidence="1 2" key="1">
    <citation type="submission" date="2019-03" db="EMBL/GenBank/DDBJ databases">
        <title>Arenimonas daejeonensis sp. nov., isolated from compost.</title>
        <authorList>
            <person name="Jeon C.O."/>
        </authorList>
    </citation>
    <scope>NUCLEOTIDE SEQUENCE [LARGE SCALE GENOMIC DNA]</scope>
    <source>
        <strain evidence="1 2">R29</strain>
    </source>
</reference>
<dbReference type="Gene3D" id="2.20.25.10">
    <property type="match status" value="1"/>
</dbReference>
<dbReference type="Proteomes" id="UP000305760">
    <property type="component" value="Unassembled WGS sequence"/>
</dbReference>
<accession>A0A5C4RRL0</accession>
<name>A0A5C4RRL0_9GAMM</name>
<dbReference type="AlphaFoldDB" id="A0A5C4RRL0"/>
<keyword evidence="2" id="KW-1185">Reference proteome</keyword>
<dbReference type="SUPFAM" id="SSF158997">
    <property type="entry name" value="Trm112p-like"/>
    <property type="match status" value="1"/>
</dbReference>
<organism evidence="1 2">
    <name type="scientific">Arenimonas terrae</name>
    <dbReference type="NCBI Taxonomy" id="2546226"/>
    <lineage>
        <taxon>Bacteria</taxon>
        <taxon>Pseudomonadati</taxon>
        <taxon>Pseudomonadota</taxon>
        <taxon>Gammaproteobacteria</taxon>
        <taxon>Lysobacterales</taxon>
        <taxon>Lysobacteraceae</taxon>
        <taxon>Arenimonas</taxon>
    </lineage>
</organism>
<evidence type="ECO:0000313" key="2">
    <source>
        <dbReference type="Proteomes" id="UP000305760"/>
    </source>
</evidence>
<sequence>MDRKLLDILCCPTSKQPLALLNGPDLAAINQAVAAGKLARADGSAQAEPLSEGLITRDRRTVYRIEDGIPVLLADEALATTQIPDFPR</sequence>
<dbReference type="RefSeq" id="WP_139448180.1">
    <property type="nucleotide sequence ID" value="NZ_SMDR01000002.1"/>
</dbReference>
<gene>
    <name evidence="1" type="ORF">E1B00_09655</name>
</gene>
<comment type="caution">
    <text evidence="1">The sequence shown here is derived from an EMBL/GenBank/DDBJ whole genome shotgun (WGS) entry which is preliminary data.</text>
</comment>